<organism evidence="2 3">
    <name type="scientific">Dendroctonus ponderosae</name>
    <name type="common">Mountain pine beetle</name>
    <dbReference type="NCBI Taxonomy" id="77166"/>
    <lineage>
        <taxon>Eukaryota</taxon>
        <taxon>Metazoa</taxon>
        <taxon>Ecdysozoa</taxon>
        <taxon>Arthropoda</taxon>
        <taxon>Hexapoda</taxon>
        <taxon>Insecta</taxon>
        <taxon>Pterygota</taxon>
        <taxon>Neoptera</taxon>
        <taxon>Endopterygota</taxon>
        <taxon>Coleoptera</taxon>
        <taxon>Polyphaga</taxon>
        <taxon>Cucujiformia</taxon>
        <taxon>Curculionidae</taxon>
        <taxon>Scolytinae</taxon>
        <taxon>Dendroctonus</taxon>
    </lineage>
</organism>
<dbReference type="EnsemblMetazoa" id="XM_019898838.1">
    <property type="protein sequence ID" value="XP_019754397.1"/>
    <property type="gene ID" value="LOC109533500"/>
</dbReference>
<reference evidence="3" key="1">
    <citation type="journal article" date="2013" name="Genome Biol.">
        <title>Draft genome of the mountain pine beetle, Dendroctonus ponderosae Hopkins, a major forest pest.</title>
        <authorList>
            <person name="Keeling C.I."/>
            <person name="Yuen M.M."/>
            <person name="Liao N.Y."/>
            <person name="Docking T.R."/>
            <person name="Chan S.K."/>
            <person name="Taylor G.A."/>
            <person name="Palmquist D.L."/>
            <person name="Jackman S.D."/>
            <person name="Nguyen A."/>
            <person name="Li M."/>
            <person name="Henderson H."/>
            <person name="Janes J.K."/>
            <person name="Zhao Y."/>
            <person name="Pandoh P."/>
            <person name="Moore R."/>
            <person name="Sperling F.A."/>
            <person name="Huber D.P."/>
            <person name="Birol I."/>
            <person name="Jones S.J."/>
            <person name="Bohlmann J."/>
        </authorList>
    </citation>
    <scope>NUCLEOTIDE SEQUENCE</scope>
</reference>
<sequence>MQLELIFLLLLEVSRGAPNDGFPILNPGGIGGIFKGPDSETIIRGPDGSQISSEQTGGSIVSPQGFAGPIVAADAAISSEPPLVDVEHISSPLPVDVKPIEIVQQDLTLVDSGRIDLGQVSTNSLSLPDVASGSVPEVEYSSSFGVLHAQELPASGRLYASTDLPPAASTLFSATTAGHLLPPDALAESTV</sequence>
<protein>
    <recommendedName>
        <fullName evidence="4">DUF4794 domain-containing protein</fullName>
    </recommendedName>
</protein>
<feature type="signal peptide" evidence="1">
    <location>
        <begin position="1"/>
        <end position="16"/>
    </location>
</feature>
<evidence type="ECO:0000313" key="2">
    <source>
        <dbReference type="EnsemblMetazoa" id="XP_019754397.1"/>
    </source>
</evidence>
<accession>A0AAR5P0L2</accession>
<evidence type="ECO:0000256" key="1">
    <source>
        <dbReference type="SAM" id="SignalP"/>
    </source>
</evidence>
<dbReference type="AlphaFoldDB" id="A0AAR5P0L2"/>
<reference evidence="2" key="2">
    <citation type="submission" date="2024-08" db="UniProtKB">
        <authorList>
            <consortium name="EnsemblMetazoa"/>
        </authorList>
    </citation>
    <scope>IDENTIFICATION</scope>
</reference>
<feature type="chain" id="PRO_5044712562" description="DUF4794 domain-containing protein" evidence="1">
    <location>
        <begin position="17"/>
        <end position="191"/>
    </location>
</feature>
<name>A0AAR5P0L2_DENPD</name>
<evidence type="ECO:0000313" key="3">
    <source>
        <dbReference type="Proteomes" id="UP000019118"/>
    </source>
</evidence>
<evidence type="ECO:0008006" key="4">
    <source>
        <dbReference type="Google" id="ProtNLM"/>
    </source>
</evidence>
<dbReference type="Proteomes" id="UP000019118">
    <property type="component" value="Unassembled WGS sequence"/>
</dbReference>
<keyword evidence="3" id="KW-1185">Reference proteome</keyword>
<dbReference type="EnsemblMetazoa" id="XM_019898839.1">
    <property type="protein sequence ID" value="XP_019754398.1"/>
    <property type="gene ID" value="LOC109533500"/>
</dbReference>
<keyword evidence="1" id="KW-0732">Signal</keyword>
<proteinExistence type="predicted"/>